<name>A0A8X6P4F5_NEPPI</name>
<dbReference type="EMBL" id="BMAW01112032">
    <property type="protein sequence ID" value="GFT50778.1"/>
    <property type="molecule type" value="Genomic_DNA"/>
</dbReference>
<accession>A0A8X6P4F5</accession>
<dbReference type="AlphaFoldDB" id="A0A8X6P4F5"/>
<comment type="caution">
    <text evidence="1">The sequence shown here is derived from an EMBL/GenBank/DDBJ whole genome shotgun (WGS) entry which is preliminary data.</text>
</comment>
<protein>
    <submittedName>
        <fullName evidence="1">Uncharacterized protein</fullName>
    </submittedName>
</protein>
<evidence type="ECO:0000313" key="2">
    <source>
        <dbReference type="Proteomes" id="UP000887013"/>
    </source>
</evidence>
<dbReference type="Proteomes" id="UP000887013">
    <property type="component" value="Unassembled WGS sequence"/>
</dbReference>
<evidence type="ECO:0000313" key="1">
    <source>
        <dbReference type="EMBL" id="GFT50778.1"/>
    </source>
</evidence>
<keyword evidence="2" id="KW-1185">Reference proteome</keyword>
<gene>
    <name evidence="1" type="ORF">NPIL_434191</name>
</gene>
<dbReference type="OrthoDB" id="6612291at2759"/>
<reference evidence="1" key="1">
    <citation type="submission" date="2020-08" db="EMBL/GenBank/DDBJ databases">
        <title>Multicomponent nature underlies the extraordinary mechanical properties of spider dragline silk.</title>
        <authorList>
            <person name="Kono N."/>
            <person name="Nakamura H."/>
            <person name="Mori M."/>
            <person name="Yoshida Y."/>
            <person name="Ohtoshi R."/>
            <person name="Malay A.D."/>
            <person name="Moran D.A.P."/>
            <person name="Tomita M."/>
            <person name="Numata K."/>
            <person name="Arakawa K."/>
        </authorList>
    </citation>
    <scope>NUCLEOTIDE SEQUENCE</scope>
</reference>
<organism evidence="1 2">
    <name type="scientific">Nephila pilipes</name>
    <name type="common">Giant wood spider</name>
    <name type="synonym">Nephila maculata</name>
    <dbReference type="NCBI Taxonomy" id="299642"/>
    <lineage>
        <taxon>Eukaryota</taxon>
        <taxon>Metazoa</taxon>
        <taxon>Ecdysozoa</taxon>
        <taxon>Arthropoda</taxon>
        <taxon>Chelicerata</taxon>
        <taxon>Arachnida</taxon>
        <taxon>Araneae</taxon>
        <taxon>Araneomorphae</taxon>
        <taxon>Entelegynae</taxon>
        <taxon>Araneoidea</taxon>
        <taxon>Nephilidae</taxon>
        <taxon>Nephila</taxon>
    </lineage>
</organism>
<sequence>MRVARSSSDSTGPRTLVTLYHPIRSPVRIVGPEHQTVVGLIIKLDGQVGFNDAGRRLVLPEWFWLQLTSWRCLSYHSLTFKYLDVFVSRFPSVPESPRWLLTRGKTKEAEKAFLTSQLPP</sequence>
<dbReference type="Gene3D" id="1.10.286.90">
    <property type="entry name" value="MFS transporter, transmembrane helix TM10b"/>
    <property type="match status" value="1"/>
</dbReference>
<proteinExistence type="predicted"/>